<feature type="compositionally biased region" description="Acidic residues" evidence="7">
    <location>
        <begin position="630"/>
        <end position="639"/>
    </location>
</feature>
<dbReference type="Gene3D" id="3.30.1600.10">
    <property type="entry name" value="SIR2/SIRT2 'Small Domain"/>
    <property type="match status" value="1"/>
</dbReference>
<dbReference type="InterPro" id="IPR003000">
    <property type="entry name" value="Sirtuin"/>
</dbReference>
<evidence type="ECO:0000256" key="6">
    <source>
        <dbReference type="PROSITE-ProRule" id="PRU00236"/>
    </source>
</evidence>
<evidence type="ECO:0000256" key="3">
    <source>
        <dbReference type="ARBA" id="ARBA00022723"/>
    </source>
</evidence>
<feature type="compositionally biased region" description="Basic and acidic residues" evidence="7">
    <location>
        <begin position="503"/>
        <end position="537"/>
    </location>
</feature>
<evidence type="ECO:0000256" key="1">
    <source>
        <dbReference type="ARBA" id="ARBA00001947"/>
    </source>
</evidence>
<reference evidence="9 10" key="1">
    <citation type="submission" date="2022-05" db="EMBL/GenBank/DDBJ databases">
        <authorList>
            <consortium name="Genoscope - CEA"/>
            <person name="William W."/>
        </authorList>
    </citation>
    <scope>NUCLEOTIDE SEQUENCE [LARGE SCALE GENOMIC DNA]</scope>
</reference>
<protein>
    <recommendedName>
        <fullName evidence="8">Deacetylase sirtuin-type domain-containing protein</fullName>
    </recommendedName>
</protein>
<feature type="domain" description="Deacetylase sirtuin-type" evidence="8">
    <location>
        <begin position="158"/>
        <end position="419"/>
    </location>
</feature>
<feature type="compositionally biased region" description="Acidic residues" evidence="7">
    <location>
        <begin position="574"/>
        <end position="589"/>
    </location>
</feature>
<name>A0ABN8MWY3_9CNID</name>
<keyword evidence="5" id="KW-0520">NAD</keyword>
<dbReference type="SUPFAM" id="SSF52467">
    <property type="entry name" value="DHS-like NAD/FAD-binding domain"/>
    <property type="match status" value="1"/>
</dbReference>
<keyword evidence="2" id="KW-0808">Transferase</keyword>
<feature type="region of interest" description="Disordered" evidence="7">
    <location>
        <begin position="1"/>
        <end position="31"/>
    </location>
</feature>
<dbReference type="EMBL" id="CALNXK010000003">
    <property type="protein sequence ID" value="CAH3034860.1"/>
    <property type="molecule type" value="Genomic_DNA"/>
</dbReference>
<keyword evidence="4 6" id="KW-0862">Zinc</keyword>
<dbReference type="InterPro" id="IPR029035">
    <property type="entry name" value="DHS-like_NAD/FAD-binding_dom"/>
</dbReference>
<dbReference type="InterPro" id="IPR050134">
    <property type="entry name" value="NAD-dep_sirtuin_deacylases"/>
</dbReference>
<dbReference type="PANTHER" id="PTHR11085">
    <property type="entry name" value="NAD-DEPENDENT PROTEIN DEACYLASE SIRTUIN-5, MITOCHONDRIAL-RELATED"/>
    <property type="match status" value="1"/>
</dbReference>
<keyword evidence="3 6" id="KW-0479">Metal-binding</keyword>
<evidence type="ECO:0000313" key="10">
    <source>
        <dbReference type="Proteomes" id="UP001159405"/>
    </source>
</evidence>
<feature type="compositionally biased region" description="Polar residues" evidence="7">
    <location>
        <begin position="461"/>
        <end position="493"/>
    </location>
</feature>
<evidence type="ECO:0000256" key="7">
    <source>
        <dbReference type="SAM" id="MobiDB-lite"/>
    </source>
</evidence>
<evidence type="ECO:0000259" key="8">
    <source>
        <dbReference type="PROSITE" id="PS50305"/>
    </source>
</evidence>
<keyword evidence="10" id="KW-1185">Reference proteome</keyword>
<gene>
    <name evidence="9" type="ORF">PLOB_00025399</name>
</gene>
<sequence>MADQEEQEFTTSKRARWSSESSCDQNTSFVDTIDQRESNEGSLLRLIESEQNYLVESQPSEIELREQHGVHVSSDRLESDDFPTCFSVEDDLDDIDEHHFQPIAGPMGWIQRQMTLGINPEDILAYMLPHTQLPPALDKGTLWKVIIDILTEPTPRQKLDHINFLDDVVELLRGSKNVIVLTGAGVSVSCGIPDFRSRDGIYAKLSVEYPDLPDPQAMFDIEYFYQNPRPFFKFAKEIYPGQFAPSLGHRFIKQLESNGQLLKNYSQNIDTLEQIAGIARVIQCHGSFSTASCTNCKHQVSCEVIREEIFQQVIPLCPKCPQDGSCFAIMKPDIVFFGESLPPEFYHNLEADSDKADLLIVIGSSLKVRPVALIPSHLPPEVPQILINREPLRHMTFDVELLGDCDVIITELCQRLDGAWNNLLEGVEIPDVETRPLSRNEENTTGEMYQGVNFEEIQRSEQTTAGGTNNEKSPSSNVKQRSEDVTPNTTDNHVTVGESSGYEETRDDSYRDQPRASASDHGKECSFDNSIPHEEGSPRFLFIPPSRYIFYGAEVMDSPLPSPSRHIPGYLDSTSEESDSDSVGEIDDSEASRVQLGDITGDQAGNDCSNLDGCKPSTNQVTANSSEGESNSDDGFGEGEADVEKVLEPIVNNEDTRQALSLILGGLSSYTCESEENSRVSSSDDPLTVGSSVASDSNCLLGASEALLANRPFSAVTMDTLVTMPSHMEDKNLDQTEDASPKKGEENVSVNVNREVSNEAWTEISSDFLQS</sequence>
<comment type="cofactor">
    <cofactor evidence="1">
        <name>Zn(2+)</name>
        <dbReference type="ChEBI" id="CHEBI:29105"/>
    </cofactor>
</comment>
<dbReference type="Pfam" id="PF02146">
    <property type="entry name" value="SIR2"/>
    <property type="match status" value="1"/>
</dbReference>
<dbReference type="PROSITE" id="PS50305">
    <property type="entry name" value="SIRTUIN"/>
    <property type="match status" value="1"/>
</dbReference>
<dbReference type="Gene3D" id="3.40.50.1220">
    <property type="entry name" value="TPP-binding domain"/>
    <property type="match status" value="1"/>
</dbReference>
<feature type="binding site" evidence="6">
    <location>
        <position position="293"/>
    </location>
    <ligand>
        <name>Zn(2+)</name>
        <dbReference type="ChEBI" id="CHEBI:29105"/>
    </ligand>
</feature>
<feature type="region of interest" description="Disordered" evidence="7">
    <location>
        <begin position="725"/>
        <end position="756"/>
    </location>
</feature>
<proteinExistence type="predicted"/>
<evidence type="ECO:0000313" key="9">
    <source>
        <dbReference type="EMBL" id="CAH3034860.1"/>
    </source>
</evidence>
<feature type="compositionally biased region" description="Polar residues" evidence="7">
    <location>
        <begin position="616"/>
        <end position="629"/>
    </location>
</feature>
<dbReference type="PANTHER" id="PTHR11085:SF9">
    <property type="entry name" value="NAD-DEPENDENT PROTEIN DEACETYLASE SIRTUIN-1"/>
    <property type="match status" value="1"/>
</dbReference>
<dbReference type="InterPro" id="IPR026591">
    <property type="entry name" value="Sirtuin_cat_small_dom_sf"/>
</dbReference>
<feature type="region of interest" description="Disordered" evidence="7">
    <location>
        <begin position="434"/>
        <end position="453"/>
    </location>
</feature>
<feature type="compositionally biased region" description="Basic and acidic residues" evidence="7">
    <location>
        <begin position="727"/>
        <end position="746"/>
    </location>
</feature>
<dbReference type="CDD" id="cd01408">
    <property type="entry name" value="SIRT1"/>
    <property type="match status" value="1"/>
</dbReference>
<accession>A0ABN8MWY3</accession>
<dbReference type="Proteomes" id="UP001159405">
    <property type="component" value="Unassembled WGS sequence"/>
</dbReference>
<feature type="region of interest" description="Disordered" evidence="7">
    <location>
        <begin position="461"/>
        <end position="540"/>
    </location>
</feature>
<dbReference type="InterPro" id="IPR026590">
    <property type="entry name" value="Ssirtuin_cat_dom"/>
</dbReference>
<feature type="active site" description="Proton acceptor" evidence="6">
    <location>
        <position position="285"/>
    </location>
</feature>
<evidence type="ECO:0000256" key="4">
    <source>
        <dbReference type="ARBA" id="ARBA00022833"/>
    </source>
</evidence>
<feature type="compositionally biased region" description="Polar residues" evidence="7">
    <location>
        <begin position="18"/>
        <end position="30"/>
    </location>
</feature>
<feature type="binding site" evidence="6">
    <location>
        <position position="320"/>
    </location>
    <ligand>
        <name>Zn(2+)</name>
        <dbReference type="ChEBI" id="CHEBI:29105"/>
    </ligand>
</feature>
<feature type="binding site" evidence="6">
    <location>
        <position position="317"/>
    </location>
    <ligand>
        <name>Zn(2+)</name>
        <dbReference type="ChEBI" id="CHEBI:29105"/>
    </ligand>
</feature>
<evidence type="ECO:0000256" key="2">
    <source>
        <dbReference type="ARBA" id="ARBA00022679"/>
    </source>
</evidence>
<feature type="region of interest" description="Disordered" evidence="7">
    <location>
        <begin position="559"/>
        <end position="639"/>
    </location>
</feature>
<feature type="compositionally biased region" description="Low complexity" evidence="7">
    <location>
        <begin position="747"/>
        <end position="756"/>
    </location>
</feature>
<evidence type="ECO:0000256" key="5">
    <source>
        <dbReference type="ARBA" id="ARBA00023027"/>
    </source>
</evidence>
<feature type="binding site" evidence="6">
    <location>
        <position position="296"/>
    </location>
    <ligand>
        <name>Zn(2+)</name>
        <dbReference type="ChEBI" id="CHEBI:29105"/>
    </ligand>
</feature>
<organism evidence="9 10">
    <name type="scientific">Porites lobata</name>
    <dbReference type="NCBI Taxonomy" id="104759"/>
    <lineage>
        <taxon>Eukaryota</taxon>
        <taxon>Metazoa</taxon>
        <taxon>Cnidaria</taxon>
        <taxon>Anthozoa</taxon>
        <taxon>Hexacorallia</taxon>
        <taxon>Scleractinia</taxon>
        <taxon>Fungiina</taxon>
        <taxon>Poritidae</taxon>
        <taxon>Porites</taxon>
    </lineage>
</organism>
<comment type="caution">
    <text evidence="9">The sequence shown here is derived from an EMBL/GenBank/DDBJ whole genome shotgun (WGS) entry which is preliminary data.</text>
</comment>